<gene>
    <name evidence="1" type="ORF">J057_10591</name>
</gene>
<dbReference type="STRING" id="626887.J057_10591"/>
<proteinExistence type="predicted"/>
<name>N6X3Z7_9GAMM</name>
<dbReference type="RefSeq" id="WP_004580083.1">
    <property type="nucleotide sequence ID" value="NZ_AP028878.1"/>
</dbReference>
<protein>
    <submittedName>
        <fullName evidence="1">Phosphatase</fullName>
    </submittedName>
</protein>
<dbReference type="eggNOG" id="COG3453">
    <property type="taxonomic scope" value="Bacteria"/>
</dbReference>
<dbReference type="EMBL" id="APLQ01000011">
    <property type="protein sequence ID" value="ENO15793.1"/>
    <property type="molecule type" value="Genomic_DNA"/>
</dbReference>
<dbReference type="AlphaFoldDB" id="N6X3Z7"/>
<accession>N6X3Z7</accession>
<evidence type="ECO:0000313" key="2">
    <source>
        <dbReference type="Proteomes" id="UP000013165"/>
    </source>
</evidence>
<dbReference type="CDD" id="cd14503">
    <property type="entry name" value="PTP-bact"/>
    <property type="match status" value="1"/>
</dbReference>
<dbReference type="Proteomes" id="UP000013165">
    <property type="component" value="Unassembled WGS sequence"/>
</dbReference>
<dbReference type="OrthoDB" id="7391097at2"/>
<keyword evidence="2" id="KW-1185">Reference proteome</keyword>
<dbReference type="SUPFAM" id="SSF52799">
    <property type="entry name" value="(Phosphotyrosine protein) phosphatases II"/>
    <property type="match status" value="1"/>
</dbReference>
<comment type="caution">
    <text evidence="1">The sequence shown here is derived from an EMBL/GenBank/DDBJ whole genome shotgun (WGS) entry which is preliminary data.</text>
</comment>
<reference evidence="1 2" key="1">
    <citation type="journal article" date="2013" name="Genome Announc.">
        <title>Genome Sequence of the Polycyclic Aromatic Hydrocarbon-Degrading Bacterium Strain Marinobacter nanhaiticus D15-8WT.</title>
        <authorList>
            <person name="Cui Z."/>
            <person name="Gao W."/>
            <person name="Li Q."/>
            <person name="Xu G."/>
            <person name="Zheng L."/>
        </authorList>
    </citation>
    <scope>NUCLEOTIDE SEQUENCE [LARGE SCALE GENOMIC DNA]</scope>
    <source>
        <strain evidence="1 2">D15-8W</strain>
    </source>
</reference>
<dbReference type="HOGENOM" id="CLU_105726_0_0_6"/>
<organism evidence="1 2">
    <name type="scientific">Marinobacter nanhaiticus D15-8W</name>
    <dbReference type="NCBI Taxonomy" id="626887"/>
    <lineage>
        <taxon>Bacteria</taxon>
        <taxon>Pseudomonadati</taxon>
        <taxon>Pseudomonadota</taxon>
        <taxon>Gammaproteobacteria</taxon>
        <taxon>Pseudomonadales</taxon>
        <taxon>Marinobacteraceae</taxon>
        <taxon>Marinobacter</taxon>
    </lineage>
</organism>
<dbReference type="Gene3D" id="3.90.190.10">
    <property type="entry name" value="Protein tyrosine phosphatase superfamily"/>
    <property type="match status" value="1"/>
</dbReference>
<sequence length="159" mass="18078">METIRNFVQLTDRIGTAGQPTPEQFSLIAENGYSWVINLAMPDHADALVNEGELVTREGMGYLHIPVPFKSPAPVHVRQFCRLLKSLLDEEPHQKVFVHCIMNYRISAFMFHYFTKVEGRDPALSRSPMFESWTPDPVWSDLLEWDADKIGMAKAPSAS</sequence>
<dbReference type="InterPro" id="IPR029021">
    <property type="entry name" value="Prot-tyrosine_phosphatase-like"/>
</dbReference>
<evidence type="ECO:0000313" key="1">
    <source>
        <dbReference type="EMBL" id="ENO15793.1"/>
    </source>
</evidence>
<dbReference type="PATRIC" id="fig|626887.3.peg.2121"/>